<accession>A0A2T6GGW4</accession>
<comment type="caution">
    <text evidence="1">The sequence shown here is derived from an EMBL/GenBank/DDBJ whole genome shotgun (WGS) entry which is preliminary data.</text>
</comment>
<dbReference type="Proteomes" id="UP000244178">
    <property type="component" value="Unassembled WGS sequence"/>
</dbReference>
<sequence length="73" mass="7674">MGAGLPAKAASELPMTSRSLRTMTVGYRPQIFLVIQEQQGGTEAAFDFFDRHALRADAFGVLAGQSGKAGCIG</sequence>
<proteinExistence type="predicted"/>
<dbReference type="EMBL" id="PYJM01000005">
    <property type="protein sequence ID" value="PUA43368.1"/>
    <property type="molecule type" value="Genomic_DNA"/>
</dbReference>
<gene>
    <name evidence="1" type="ORF">C5U62_22290</name>
</gene>
<protein>
    <submittedName>
        <fullName evidence="1">Uncharacterized protein</fullName>
    </submittedName>
</protein>
<reference evidence="1 2" key="1">
    <citation type="submission" date="2018-03" db="EMBL/GenBank/DDBJ databases">
        <title>Draft genome sequence of the plant growth promoting rhizobacterium Pseudomonas protegens strain BNJ-SS-45 isolated from wheat (Triticum aestivum) rhizosphere.</title>
        <authorList>
            <person name="Bajpai A."/>
            <person name="Shende K."/>
            <person name="Meena N."/>
            <person name="Upadhyayula S.R."/>
            <person name="Suravajhala P."/>
            <person name="Medicherla K.M."/>
            <person name="Johri B.N."/>
        </authorList>
    </citation>
    <scope>NUCLEOTIDE SEQUENCE [LARGE SCALE GENOMIC DNA]</scope>
    <source>
        <strain evidence="1 2">BNJ-SS-45</strain>
    </source>
</reference>
<name>A0A2T6GGW4_9PSED</name>
<evidence type="ECO:0000313" key="2">
    <source>
        <dbReference type="Proteomes" id="UP000244178"/>
    </source>
</evidence>
<dbReference type="AlphaFoldDB" id="A0A2T6GGW4"/>
<evidence type="ECO:0000313" key="1">
    <source>
        <dbReference type="EMBL" id="PUA43368.1"/>
    </source>
</evidence>
<organism evidence="1 2">
    <name type="scientific">Pseudomonas protegens</name>
    <dbReference type="NCBI Taxonomy" id="380021"/>
    <lineage>
        <taxon>Bacteria</taxon>
        <taxon>Pseudomonadati</taxon>
        <taxon>Pseudomonadota</taxon>
        <taxon>Gammaproteobacteria</taxon>
        <taxon>Pseudomonadales</taxon>
        <taxon>Pseudomonadaceae</taxon>
        <taxon>Pseudomonas</taxon>
    </lineage>
</organism>